<dbReference type="AlphaFoldDB" id="A0A078B156"/>
<protein>
    <submittedName>
        <fullName evidence="1">Uncharacterized protein</fullName>
    </submittedName>
</protein>
<evidence type="ECO:0000313" key="1">
    <source>
        <dbReference type="EMBL" id="CDW88061.1"/>
    </source>
</evidence>
<dbReference type="Proteomes" id="UP000039865">
    <property type="component" value="Unassembled WGS sequence"/>
</dbReference>
<name>A0A078B156_STYLE</name>
<evidence type="ECO:0000313" key="2">
    <source>
        <dbReference type="Proteomes" id="UP000039865"/>
    </source>
</evidence>
<reference evidence="1 2" key="1">
    <citation type="submission" date="2014-06" db="EMBL/GenBank/DDBJ databases">
        <authorList>
            <person name="Swart Estienne"/>
        </authorList>
    </citation>
    <scope>NUCLEOTIDE SEQUENCE [LARGE SCALE GENOMIC DNA]</scope>
    <source>
        <strain evidence="1 2">130c</strain>
    </source>
</reference>
<accession>A0A078B156</accession>
<dbReference type="InParanoid" id="A0A078B156"/>
<gene>
    <name evidence="1" type="primary">Contig19417.g20589</name>
    <name evidence="1" type="ORF">STYLEM_17176</name>
</gene>
<dbReference type="EMBL" id="CCKQ01016184">
    <property type="protein sequence ID" value="CDW88061.1"/>
    <property type="molecule type" value="Genomic_DNA"/>
</dbReference>
<sequence length="194" mass="22686">MLIHFHASYLCGIDAISFSMLIIRILTLSFKRTQVNLENFPSNCGDWSIPNGCTRIVKNHTGCVRPKTIPGSYPFYFKESYEEDDGSLIKTIEYADLCSQMVGFNRRVYPDDDIDYNSRYVYLHHYVETPFFGIINDFYVMYGYEFNRVYVAAQSQSRFSGDDSLVNYNNVQSFYKCMTDMTNENPYNYRKPCS</sequence>
<proteinExistence type="predicted"/>
<organism evidence="1 2">
    <name type="scientific">Stylonychia lemnae</name>
    <name type="common">Ciliate</name>
    <dbReference type="NCBI Taxonomy" id="5949"/>
    <lineage>
        <taxon>Eukaryota</taxon>
        <taxon>Sar</taxon>
        <taxon>Alveolata</taxon>
        <taxon>Ciliophora</taxon>
        <taxon>Intramacronucleata</taxon>
        <taxon>Spirotrichea</taxon>
        <taxon>Stichotrichia</taxon>
        <taxon>Sporadotrichida</taxon>
        <taxon>Oxytrichidae</taxon>
        <taxon>Stylonychinae</taxon>
        <taxon>Stylonychia</taxon>
    </lineage>
</organism>
<keyword evidence="2" id="KW-1185">Reference proteome</keyword>